<feature type="compositionally biased region" description="Polar residues" evidence="1">
    <location>
        <begin position="378"/>
        <end position="389"/>
    </location>
</feature>
<feature type="compositionally biased region" description="Gly residues" evidence="1">
    <location>
        <begin position="174"/>
        <end position="185"/>
    </location>
</feature>
<feature type="compositionally biased region" description="Low complexity" evidence="1">
    <location>
        <begin position="716"/>
        <end position="731"/>
    </location>
</feature>
<dbReference type="Proteomes" id="UP001583186">
    <property type="component" value="Unassembled WGS sequence"/>
</dbReference>
<feature type="compositionally biased region" description="Acidic residues" evidence="1">
    <location>
        <begin position="251"/>
        <end position="264"/>
    </location>
</feature>
<feature type="compositionally biased region" description="Basic residues" evidence="1">
    <location>
        <begin position="1"/>
        <end position="12"/>
    </location>
</feature>
<dbReference type="PANTHER" id="PTHR15992">
    <property type="entry name" value="HOLLIDAY JUNCTION RECOGNITION PROTEIN"/>
    <property type="match status" value="1"/>
</dbReference>
<feature type="region of interest" description="Disordered" evidence="1">
    <location>
        <begin position="117"/>
        <end position="156"/>
    </location>
</feature>
<feature type="compositionally biased region" description="Basic and acidic residues" evidence="1">
    <location>
        <begin position="395"/>
        <end position="404"/>
    </location>
</feature>
<feature type="compositionally biased region" description="Basic and acidic residues" evidence="1">
    <location>
        <begin position="63"/>
        <end position="77"/>
    </location>
</feature>
<feature type="compositionally biased region" description="Pro residues" evidence="1">
    <location>
        <begin position="219"/>
        <end position="229"/>
    </location>
</feature>
<dbReference type="InterPro" id="IPR009072">
    <property type="entry name" value="Histone-fold"/>
</dbReference>
<accession>A0ABR3Z865</accession>
<feature type="region of interest" description="Disordered" evidence="1">
    <location>
        <begin position="545"/>
        <end position="792"/>
    </location>
</feature>
<comment type="caution">
    <text evidence="2">The sequence shown here is derived from an EMBL/GenBank/DDBJ whole genome shotgun (WGS) entry which is preliminary data.</text>
</comment>
<feature type="compositionally biased region" description="Basic and acidic residues" evidence="1">
    <location>
        <begin position="612"/>
        <end position="628"/>
    </location>
</feature>
<feature type="compositionally biased region" description="Acidic residues" evidence="1">
    <location>
        <begin position="50"/>
        <end position="62"/>
    </location>
</feature>
<dbReference type="Pfam" id="PF10384">
    <property type="entry name" value="Scm3"/>
    <property type="match status" value="1"/>
</dbReference>
<organism evidence="2 3">
    <name type="scientific">Sporothrix stenoceras</name>
    <dbReference type="NCBI Taxonomy" id="5173"/>
    <lineage>
        <taxon>Eukaryota</taxon>
        <taxon>Fungi</taxon>
        <taxon>Dikarya</taxon>
        <taxon>Ascomycota</taxon>
        <taxon>Pezizomycotina</taxon>
        <taxon>Sordariomycetes</taxon>
        <taxon>Sordariomycetidae</taxon>
        <taxon>Ophiostomatales</taxon>
        <taxon>Ophiostomataceae</taxon>
        <taxon>Sporothrix</taxon>
    </lineage>
</organism>
<keyword evidence="3" id="KW-1185">Reference proteome</keyword>
<reference evidence="2 3" key="1">
    <citation type="journal article" date="2024" name="IMA Fungus">
        <title>IMA Genome - F19 : A genome assembly and annotation guide to empower mycologists, including annotated draft genome sequences of Ceratocystis pirilliformis, Diaporthe australafricana, Fusarium ophioides, Paecilomyces lecythidis, and Sporothrix stenoceras.</title>
        <authorList>
            <person name="Aylward J."/>
            <person name="Wilson A.M."/>
            <person name="Visagie C.M."/>
            <person name="Spraker J."/>
            <person name="Barnes I."/>
            <person name="Buitendag C."/>
            <person name="Ceriani C."/>
            <person name="Del Mar Angel L."/>
            <person name="du Plessis D."/>
            <person name="Fuchs T."/>
            <person name="Gasser K."/>
            <person name="Kramer D."/>
            <person name="Li W."/>
            <person name="Munsamy K."/>
            <person name="Piso A."/>
            <person name="Price J.L."/>
            <person name="Sonnekus B."/>
            <person name="Thomas C."/>
            <person name="van der Nest A."/>
            <person name="van Dijk A."/>
            <person name="van Heerden A."/>
            <person name="van Vuuren N."/>
            <person name="Yilmaz N."/>
            <person name="Duong T.A."/>
            <person name="van der Merwe N.A."/>
            <person name="Wingfield M.J."/>
            <person name="Wingfield B.D."/>
        </authorList>
    </citation>
    <scope>NUCLEOTIDE SEQUENCE [LARGE SCALE GENOMIC DNA]</scope>
    <source>
        <strain evidence="2 3">CMW 5346</strain>
    </source>
</reference>
<feature type="compositionally biased region" description="Low complexity" evidence="1">
    <location>
        <begin position="837"/>
        <end position="850"/>
    </location>
</feature>
<feature type="compositionally biased region" description="Low complexity" evidence="1">
    <location>
        <begin position="759"/>
        <end position="774"/>
    </location>
</feature>
<feature type="compositionally biased region" description="Low complexity" evidence="1">
    <location>
        <begin position="452"/>
        <end position="472"/>
    </location>
</feature>
<gene>
    <name evidence="2" type="ORF">Sste5346_004490</name>
</gene>
<feature type="compositionally biased region" description="Acidic residues" evidence="1">
    <location>
        <begin position="581"/>
        <end position="593"/>
    </location>
</feature>
<evidence type="ECO:0000313" key="2">
    <source>
        <dbReference type="EMBL" id="KAL1896856.1"/>
    </source>
</evidence>
<dbReference type="PANTHER" id="PTHR15992:SF5">
    <property type="entry name" value="HOLLIDAY JUNCTION RECOGNITION PROTEIN"/>
    <property type="match status" value="1"/>
</dbReference>
<dbReference type="EMBL" id="JAWCUI010000021">
    <property type="protein sequence ID" value="KAL1896856.1"/>
    <property type="molecule type" value="Genomic_DNA"/>
</dbReference>
<feature type="compositionally biased region" description="Acidic residues" evidence="1">
    <location>
        <begin position="634"/>
        <end position="644"/>
    </location>
</feature>
<feature type="region of interest" description="Disordered" evidence="1">
    <location>
        <begin position="169"/>
        <end position="514"/>
    </location>
</feature>
<proteinExistence type="predicted"/>
<evidence type="ECO:0000313" key="3">
    <source>
        <dbReference type="Proteomes" id="UP001583186"/>
    </source>
</evidence>
<evidence type="ECO:0000256" key="1">
    <source>
        <dbReference type="SAM" id="MobiDB-lite"/>
    </source>
</evidence>
<feature type="compositionally biased region" description="Pro residues" evidence="1">
    <location>
        <begin position="596"/>
        <end position="606"/>
    </location>
</feature>
<dbReference type="Gene3D" id="1.10.20.10">
    <property type="entry name" value="Histone, subunit A"/>
    <property type="match status" value="1"/>
</dbReference>
<feature type="compositionally biased region" description="Polar residues" evidence="1">
    <location>
        <begin position="775"/>
        <end position="789"/>
    </location>
</feature>
<dbReference type="InterPro" id="IPR018465">
    <property type="entry name" value="Scm3/HJURP"/>
</dbReference>
<sequence>MEPPAKRTRVGRAPHDAPADDNNVDIGNRMSSNKGKKSSNAASSKPKNGEDEDDEIAMDPEDYAMKVDPEYRLDRNRANADNKLKSAFELLFEKYSQDFGDTGDEINFYTDEIEVDNGHIASLPVERPSKQDDQDSDEESDEGGGETDKLPALSAAAKAASSRLVASLLPSRFGPGGTVIMGGGSSAARGLAPGEVDPTWAAPELPDSAFTTPGGGFPFIPPPPPPPPRTSYVAPQPTVFTKALPTSYGEDLGEDGEDEEDDLIMDTPNPMMKESRGENSSPSSAAPKAPEEQPTKSRRKRTSSRPSTADDATETADIPAAPKPSASKKRKSVRNGEKPAPPTEKTVVPDSQSSGLDLSEMQSSAPLPVSFEEEISQDGPSSPAAQGSLPTPPDEDVKSEEQPASKEPNTDSTKPKSKVTFKQNKVDPSFVFSDEEDFGLKKRKRKQPTSTVPAIPVAEPAEEVPVAENEVVQPTPSLDEGKSPLAAPVFEKKEQKRRGRPRKSNGTEAVPATIQTASEVIESYDLPEAQRRDAQSLSIIIMTSSRPSSALPTPALAEAAPPVDIESGPETTAEPKVESVPEPEPEPEAEPESEPTAPPVSEPIEPPAATEPEPRTTPEPANEPKDEAVIEPGLETEQDVEMDDSTYAPSPPEETSEEQPKKRKRRRQTEEQSSPLPSSQKAAKSARSLKSSQKSASSFTKSKAGRHRTTREIPDSQSIGSSGIISLVSDGSADEAEIEKIAESSPRPFVPGSGGRQPVSVSVSTSVSGSRRGSPQTTPTSRSHQTTPSSRRRLTAAEVLMATPSRHRSYNKAGRLTPTANRLLLLSPLARRHPQMSGTSSAASSPGGSPVQTPGGTIRRCGKDGFRCEREFCFRCT</sequence>
<feature type="region of interest" description="Disordered" evidence="1">
    <location>
        <begin position="1"/>
        <end position="77"/>
    </location>
</feature>
<name>A0ABR3Z865_9PEZI</name>
<feature type="region of interest" description="Disordered" evidence="1">
    <location>
        <begin position="832"/>
        <end position="858"/>
    </location>
</feature>
<feature type="compositionally biased region" description="Acidic residues" evidence="1">
    <location>
        <begin position="134"/>
        <end position="145"/>
    </location>
</feature>
<protein>
    <submittedName>
        <fullName evidence="2">Uncharacterized protein</fullName>
    </submittedName>
</protein>
<feature type="compositionally biased region" description="Polar residues" evidence="1">
    <location>
        <begin position="349"/>
        <end position="365"/>
    </location>
</feature>
<feature type="compositionally biased region" description="Low complexity" evidence="1">
    <location>
        <begin position="545"/>
        <end position="562"/>
    </location>
</feature>
<feature type="compositionally biased region" description="Low complexity" evidence="1">
    <location>
        <begin position="671"/>
        <end position="702"/>
    </location>
</feature>